<organism evidence="2 3">
    <name type="scientific">Dovyalis caffra</name>
    <dbReference type="NCBI Taxonomy" id="77055"/>
    <lineage>
        <taxon>Eukaryota</taxon>
        <taxon>Viridiplantae</taxon>
        <taxon>Streptophyta</taxon>
        <taxon>Embryophyta</taxon>
        <taxon>Tracheophyta</taxon>
        <taxon>Spermatophyta</taxon>
        <taxon>Magnoliopsida</taxon>
        <taxon>eudicotyledons</taxon>
        <taxon>Gunneridae</taxon>
        <taxon>Pentapetalae</taxon>
        <taxon>rosids</taxon>
        <taxon>fabids</taxon>
        <taxon>Malpighiales</taxon>
        <taxon>Salicaceae</taxon>
        <taxon>Flacourtieae</taxon>
        <taxon>Dovyalis</taxon>
    </lineage>
</organism>
<dbReference type="EMBL" id="CAWUPB010001173">
    <property type="protein sequence ID" value="CAK7345993.1"/>
    <property type="molecule type" value="Genomic_DNA"/>
</dbReference>
<sequence length="361" mass="41215">MDRLCEDVITQILLCLPTKSVVRFRCLSKYYNQLVSDPRFATNHALLSIPEVHGFFDFSVLDSNNVVYCSVSRLKKPKSKNSKGITELPPALSFCSRRLLHILAEFHLSIYNPIFIRVATAPKKFSVTPDDKWNLGVADNPICSKIVRVYRARILDSGEEIYRFRIQNWGAIECRTSKFLLTCAAGRFCKPKHPAVYLDKCLYWVRQCGDIIVFDVEKEAAKTIVMPSELKEQWAQNQESSWFGAAKGSINMVFVLCGEIVLWALHDYENNNWGCVRSKIGDLSSPLYPIFFDGNQLVLESKLNEGELHMYNMKQEKWKKIGISPGIIDGSDQQHQSKASLQMLMPWIVHFKTLTSSSTTK</sequence>
<evidence type="ECO:0000313" key="3">
    <source>
        <dbReference type="Proteomes" id="UP001314170"/>
    </source>
</evidence>
<dbReference type="PANTHER" id="PTHR31672">
    <property type="entry name" value="BNACNNG10540D PROTEIN"/>
    <property type="match status" value="1"/>
</dbReference>
<dbReference type="SMART" id="SM00256">
    <property type="entry name" value="FBOX"/>
    <property type="match status" value="1"/>
</dbReference>
<dbReference type="PANTHER" id="PTHR31672:SF13">
    <property type="entry name" value="F-BOX PROTEIN CPR30-LIKE"/>
    <property type="match status" value="1"/>
</dbReference>
<dbReference type="InterPro" id="IPR050796">
    <property type="entry name" value="SCF_F-box_component"/>
</dbReference>
<dbReference type="Proteomes" id="UP001314170">
    <property type="component" value="Unassembled WGS sequence"/>
</dbReference>
<keyword evidence="3" id="KW-1185">Reference proteome</keyword>
<dbReference type="InterPro" id="IPR001810">
    <property type="entry name" value="F-box_dom"/>
</dbReference>
<comment type="caution">
    <text evidence="2">The sequence shown here is derived from an EMBL/GenBank/DDBJ whole genome shotgun (WGS) entry which is preliminary data.</text>
</comment>
<dbReference type="AlphaFoldDB" id="A0AAV1S6J4"/>
<dbReference type="SUPFAM" id="SSF81383">
    <property type="entry name" value="F-box domain"/>
    <property type="match status" value="1"/>
</dbReference>
<protein>
    <recommendedName>
        <fullName evidence="1">F-box domain-containing protein</fullName>
    </recommendedName>
</protein>
<name>A0AAV1S6J4_9ROSI</name>
<feature type="domain" description="F-box" evidence="1">
    <location>
        <begin position="4"/>
        <end position="44"/>
    </location>
</feature>
<dbReference type="Pfam" id="PF00646">
    <property type="entry name" value="F-box"/>
    <property type="match status" value="1"/>
</dbReference>
<proteinExistence type="predicted"/>
<reference evidence="2 3" key="1">
    <citation type="submission" date="2024-01" db="EMBL/GenBank/DDBJ databases">
        <authorList>
            <person name="Waweru B."/>
        </authorList>
    </citation>
    <scope>NUCLEOTIDE SEQUENCE [LARGE SCALE GENOMIC DNA]</scope>
</reference>
<evidence type="ECO:0000313" key="2">
    <source>
        <dbReference type="EMBL" id="CAK7345993.1"/>
    </source>
</evidence>
<gene>
    <name evidence="2" type="ORF">DCAF_LOCUS18657</name>
</gene>
<dbReference type="InterPro" id="IPR036047">
    <property type="entry name" value="F-box-like_dom_sf"/>
</dbReference>
<accession>A0AAV1S6J4</accession>
<evidence type="ECO:0000259" key="1">
    <source>
        <dbReference type="SMART" id="SM00256"/>
    </source>
</evidence>